<evidence type="ECO:0000313" key="2">
    <source>
        <dbReference type="EMBL" id="MDV6226071.1"/>
    </source>
</evidence>
<dbReference type="Proteomes" id="UP001185659">
    <property type="component" value="Unassembled WGS sequence"/>
</dbReference>
<keyword evidence="3" id="KW-1185">Reference proteome</keyword>
<protein>
    <submittedName>
        <fullName evidence="2">DUF1330 domain-containing protein</fullName>
    </submittedName>
</protein>
<evidence type="ECO:0000313" key="3">
    <source>
        <dbReference type="Proteomes" id="UP001185659"/>
    </source>
</evidence>
<proteinExistence type="predicted"/>
<feature type="domain" description="DUF1330" evidence="1">
    <location>
        <begin position="7"/>
        <end position="99"/>
    </location>
</feature>
<organism evidence="2 3">
    <name type="scientific">Nitratireductor aquimarinus</name>
    <dbReference type="NCBI Taxonomy" id="889300"/>
    <lineage>
        <taxon>Bacteria</taxon>
        <taxon>Pseudomonadati</taxon>
        <taxon>Pseudomonadota</taxon>
        <taxon>Alphaproteobacteria</taxon>
        <taxon>Hyphomicrobiales</taxon>
        <taxon>Phyllobacteriaceae</taxon>
        <taxon>Nitratireductor</taxon>
    </lineage>
</organism>
<dbReference type="InterPro" id="IPR010753">
    <property type="entry name" value="DUF1330"/>
</dbReference>
<sequence length="99" mass="10982">MTVSTKKGYWIAMVDIADPEGYKKYIEANAKAFEKYGAKFLARGGQHTAPEGPAGDRQVIIEFSSYEQALACYNSPEYQHALGIRRDYSTAKLSIIEGV</sequence>
<dbReference type="SUPFAM" id="SSF54909">
    <property type="entry name" value="Dimeric alpha+beta barrel"/>
    <property type="match status" value="1"/>
</dbReference>
<comment type="caution">
    <text evidence="2">The sequence shown here is derived from an EMBL/GenBank/DDBJ whole genome shotgun (WGS) entry which is preliminary data.</text>
</comment>
<gene>
    <name evidence="2" type="ORF">R2G56_07200</name>
</gene>
<dbReference type="PANTHER" id="PTHR41521">
    <property type="match status" value="1"/>
</dbReference>
<dbReference type="Pfam" id="PF07045">
    <property type="entry name" value="DUF1330"/>
    <property type="match status" value="1"/>
</dbReference>
<reference evidence="2 3" key="1">
    <citation type="submission" date="2023-10" db="EMBL/GenBank/DDBJ databases">
        <authorList>
            <person name="Venkata Ramana C."/>
            <person name="Sasikala C."/>
            <person name="Dhurka M."/>
        </authorList>
    </citation>
    <scope>NUCLEOTIDE SEQUENCE [LARGE SCALE GENOMIC DNA]</scope>
    <source>
        <strain evidence="2 3">KCTC 32151</strain>
    </source>
</reference>
<accession>A0ABU4AIV4</accession>
<name>A0ABU4AIV4_9HYPH</name>
<dbReference type="InterPro" id="IPR011008">
    <property type="entry name" value="Dimeric_a/b-barrel"/>
</dbReference>
<dbReference type="EMBL" id="JAWLIP010000002">
    <property type="protein sequence ID" value="MDV6226071.1"/>
    <property type="molecule type" value="Genomic_DNA"/>
</dbReference>
<evidence type="ECO:0000259" key="1">
    <source>
        <dbReference type="Pfam" id="PF07045"/>
    </source>
</evidence>
<dbReference type="Gene3D" id="3.30.70.100">
    <property type="match status" value="1"/>
</dbReference>
<dbReference type="PANTHER" id="PTHR41521:SF4">
    <property type="entry name" value="BLR0684 PROTEIN"/>
    <property type="match status" value="1"/>
</dbReference>
<dbReference type="RefSeq" id="WP_206545563.1">
    <property type="nucleotide sequence ID" value="NZ_CP177239.1"/>
</dbReference>